<dbReference type="Pfam" id="PF13520">
    <property type="entry name" value="AA_permease_2"/>
    <property type="match status" value="1"/>
</dbReference>
<evidence type="ECO:0000256" key="4">
    <source>
        <dbReference type="ARBA" id="ARBA00022989"/>
    </source>
</evidence>
<evidence type="ECO:0000256" key="2">
    <source>
        <dbReference type="ARBA" id="ARBA00022475"/>
    </source>
</evidence>
<name>A0ABS4YMW4_9MICO</name>
<feature type="transmembrane region" description="Helical" evidence="6">
    <location>
        <begin position="270"/>
        <end position="289"/>
    </location>
</feature>
<feature type="transmembrane region" description="Helical" evidence="6">
    <location>
        <begin position="93"/>
        <end position="116"/>
    </location>
</feature>
<keyword evidence="5 6" id="KW-0472">Membrane</keyword>
<gene>
    <name evidence="7" type="ORF">JOF44_003040</name>
</gene>
<organism evidence="7 8">
    <name type="scientific">Brachybacterium fresconis</name>
    <dbReference type="NCBI Taxonomy" id="173363"/>
    <lineage>
        <taxon>Bacteria</taxon>
        <taxon>Bacillati</taxon>
        <taxon>Actinomycetota</taxon>
        <taxon>Actinomycetes</taxon>
        <taxon>Micrococcales</taxon>
        <taxon>Dermabacteraceae</taxon>
        <taxon>Brachybacterium</taxon>
    </lineage>
</organism>
<feature type="transmembrane region" description="Helical" evidence="6">
    <location>
        <begin position="12"/>
        <end position="31"/>
    </location>
</feature>
<evidence type="ECO:0000256" key="1">
    <source>
        <dbReference type="ARBA" id="ARBA00004651"/>
    </source>
</evidence>
<dbReference type="EMBL" id="JAGIOC010000001">
    <property type="protein sequence ID" value="MBP2410137.1"/>
    <property type="molecule type" value="Genomic_DNA"/>
</dbReference>
<feature type="transmembrane region" description="Helical" evidence="6">
    <location>
        <begin position="43"/>
        <end position="63"/>
    </location>
</feature>
<dbReference type="Proteomes" id="UP000698222">
    <property type="component" value="Unassembled WGS sequence"/>
</dbReference>
<dbReference type="InterPro" id="IPR050367">
    <property type="entry name" value="APC_superfamily"/>
</dbReference>
<keyword evidence="2" id="KW-1003">Cell membrane</keyword>
<dbReference type="PANTHER" id="PTHR42770:SF7">
    <property type="entry name" value="MEMBRANE PROTEIN"/>
    <property type="match status" value="1"/>
</dbReference>
<protein>
    <submittedName>
        <fullName evidence="7">APA family basic amino acid/polyamine antiporter</fullName>
    </submittedName>
</protein>
<feature type="transmembrane region" description="Helical" evidence="6">
    <location>
        <begin position="350"/>
        <end position="371"/>
    </location>
</feature>
<feature type="transmembrane region" description="Helical" evidence="6">
    <location>
        <begin position="146"/>
        <end position="170"/>
    </location>
</feature>
<feature type="transmembrane region" description="Helical" evidence="6">
    <location>
        <begin position="190"/>
        <end position="215"/>
    </location>
</feature>
<dbReference type="RefSeq" id="WP_209893269.1">
    <property type="nucleotide sequence ID" value="NZ_BAAAJV010000041.1"/>
</dbReference>
<evidence type="ECO:0000256" key="3">
    <source>
        <dbReference type="ARBA" id="ARBA00022692"/>
    </source>
</evidence>
<sequence>MAGRNAGLKRQLSLLSLVALAAGAVLGGWLAEAPYWFELTGAGAAIIFPILAVILVPIALAFAELTSVLPFSSSVDVWSGNAMNSTTGWATQWLFFLVQVVEPPLVAFIFVTAAGFFVDVPVAVQPLIAIAIMVLWYVFSNFSIELTGVMAIVLFITMVSITVGTSIYYFSSGHWEFTNISEHGGFFPHGIYGAVAAASALVLKYIGFAMTPTMIQETKFAAKKMVIVILAGLFIPAVVYMLATVAIGGLAPHDVIAGLSVPEPELVDQLGMPAIIGLLAIAAGLLYAFTTLMGFWTSSARVLYGASQLRQLPPWFSRTNRHGQPYIANLVVLAFGIFFAAFTGTNWVQYTYSLSVVAAGAVYFLGCLSAYRLRTKHPEWKRPFRAPIGRPMFAVGMLISAAITVVGVTLLPANAWPPIIAYLIIGALVPLAMRFYRSRVNPDYTPIILGPEDVETIEETERNPHA</sequence>
<dbReference type="PANTHER" id="PTHR42770">
    <property type="entry name" value="AMINO ACID TRANSPORTER-RELATED"/>
    <property type="match status" value="1"/>
</dbReference>
<keyword evidence="3 6" id="KW-0812">Transmembrane</keyword>
<feature type="transmembrane region" description="Helical" evidence="6">
    <location>
        <begin position="122"/>
        <end position="139"/>
    </location>
</feature>
<feature type="transmembrane region" description="Helical" evidence="6">
    <location>
        <begin position="227"/>
        <end position="250"/>
    </location>
</feature>
<proteinExistence type="predicted"/>
<accession>A0ABS4YMW4</accession>
<feature type="transmembrane region" description="Helical" evidence="6">
    <location>
        <begin position="392"/>
        <end position="413"/>
    </location>
</feature>
<keyword evidence="4 6" id="KW-1133">Transmembrane helix</keyword>
<feature type="transmembrane region" description="Helical" evidence="6">
    <location>
        <begin position="419"/>
        <end position="436"/>
    </location>
</feature>
<feature type="transmembrane region" description="Helical" evidence="6">
    <location>
        <begin position="326"/>
        <end position="344"/>
    </location>
</feature>
<comment type="caution">
    <text evidence="7">The sequence shown here is derived from an EMBL/GenBank/DDBJ whole genome shotgun (WGS) entry which is preliminary data.</text>
</comment>
<dbReference type="InterPro" id="IPR002293">
    <property type="entry name" value="AA/rel_permease1"/>
</dbReference>
<evidence type="ECO:0000313" key="8">
    <source>
        <dbReference type="Proteomes" id="UP000698222"/>
    </source>
</evidence>
<evidence type="ECO:0000256" key="5">
    <source>
        <dbReference type="ARBA" id="ARBA00023136"/>
    </source>
</evidence>
<keyword evidence="8" id="KW-1185">Reference proteome</keyword>
<dbReference type="Gene3D" id="1.20.1740.10">
    <property type="entry name" value="Amino acid/polyamine transporter I"/>
    <property type="match status" value="1"/>
</dbReference>
<dbReference type="PIRSF" id="PIRSF006060">
    <property type="entry name" value="AA_transporter"/>
    <property type="match status" value="1"/>
</dbReference>
<comment type="subcellular location">
    <subcellularLocation>
        <location evidence="1">Cell membrane</location>
        <topology evidence="1">Multi-pass membrane protein</topology>
    </subcellularLocation>
</comment>
<evidence type="ECO:0000313" key="7">
    <source>
        <dbReference type="EMBL" id="MBP2410137.1"/>
    </source>
</evidence>
<evidence type="ECO:0000256" key="6">
    <source>
        <dbReference type="SAM" id="Phobius"/>
    </source>
</evidence>
<reference evidence="7 8" key="1">
    <citation type="submission" date="2021-03" db="EMBL/GenBank/DDBJ databases">
        <title>Sequencing the genomes of 1000 actinobacteria strains.</title>
        <authorList>
            <person name="Klenk H.-P."/>
        </authorList>
    </citation>
    <scope>NUCLEOTIDE SEQUENCE [LARGE SCALE GENOMIC DNA]</scope>
    <source>
        <strain evidence="7 8">DSM 14564</strain>
    </source>
</reference>